<protein>
    <submittedName>
        <fullName evidence="1">Uncharacterized protein</fullName>
    </submittedName>
</protein>
<reference evidence="1" key="1">
    <citation type="journal article" date="2021" name="Environ. Microbiol.">
        <title>Gene family expansions and transcriptome signatures uncover fungal adaptations to wood decay.</title>
        <authorList>
            <person name="Hage H."/>
            <person name="Miyauchi S."/>
            <person name="Viragh M."/>
            <person name="Drula E."/>
            <person name="Min B."/>
            <person name="Chaduli D."/>
            <person name="Navarro D."/>
            <person name="Favel A."/>
            <person name="Norest M."/>
            <person name="Lesage-Meessen L."/>
            <person name="Balint B."/>
            <person name="Merenyi Z."/>
            <person name="de Eugenio L."/>
            <person name="Morin E."/>
            <person name="Martinez A.T."/>
            <person name="Baldrian P."/>
            <person name="Stursova M."/>
            <person name="Martinez M.J."/>
            <person name="Novotny C."/>
            <person name="Magnuson J.K."/>
            <person name="Spatafora J.W."/>
            <person name="Maurice S."/>
            <person name="Pangilinan J."/>
            <person name="Andreopoulos W."/>
            <person name="LaButti K."/>
            <person name="Hundley H."/>
            <person name="Na H."/>
            <person name="Kuo A."/>
            <person name="Barry K."/>
            <person name="Lipzen A."/>
            <person name="Henrissat B."/>
            <person name="Riley R."/>
            <person name="Ahrendt S."/>
            <person name="Nagy L.G."/>
            <person name="Grigoriev I.V."/>
            <person name="Martin F."/>
            <person name="Rosso M.N."/>
        </authorList>
    </citation>
    <scope>NUCLEOTIDE SEQUENCE</scope>
    <source>
        <strain evidence="1">CBS 384.51</strain>
    </source>
</reference>
<keyword evidence="2" id="KW-1185">Reference proteome</keyword>
<comment type="caution">
    <text evidence="1">The sequence shown here is derived from an EMBL/GenBank/DDBJ whole genome shotgun (WGS) entry which is preliminary data.</text>
</comment>
<name>A0ACB8TLV1_9APHY</name>
<organism evidence="1 2">
    <name type="scientific">Irpex rosettiformis</name>
    <dbReference type="NCBI Taxonomy" id="378272"/>
    <lineage>
        <taxon>Eukaryota</taxon>
        <taxon>Fungi</taxon>
        <taxon>Dikarya</taxon>
        <taxon>Basidiomycota</taxon>
        <taxon>Agaricomycotina</taxon>
        <taxon>Agaricomycetes</taxon>
        <taxon>Polyporales</taxon>
        <taxon>Irpicaceae</taxon>
        <taxon>Irpex</taxon>
    </lineage>
</organism>
<evidence type="ECO:0000313" key="2">
    <source>
        <dbReference type="Proteomes" id="UP001055072"/>
    </source>
</evidence>
<sequence length="110" mass="12133">MTRLSISRSFSLWMAVGMNALSNLKVDRFIITSTSFSTHFAHAVAYDHYIGSFQCTPQLVSESTNTAVADTTGLWYRALIKPHSECPTALDDEHPVYHNAGQGTTHLTSV</sequence>
<gene>
    <name evidence="1" type="ORF">BDY19DRAFT_981643</name>
</gene>
<accession>A0ACB8TLV1</accession>
<dbReference type="EMBL" id="MU275071">
    <property type="protein sequence ID" value="KAI0082937.1"/>
    <property type="molecule type" value="Genomic_DNA"/>
</dbReference>
<proteinExistence type="predicted"/>
<evidence type="ECO:0000313" key="1">
    <source>
        <dbReference type="EMBL" id="KAI0082937.1"/>
    </source>
</evidence>
<dbReference type="Proteomes" id="UP001055072">
    <property type="component" value="Unassembled WGS sequence"/>
</dbReference>